<dbReference type="EMBL" id="CP002326">
    <property type="protein sequence ID" value="ADQ41611.1"/>
    <property type="molecule type" value="Genomic_DNA"/>
</dbReference>
<dbReference type="OrthoDB" id="1716918at2"/>
<dbReference type="RefSeq" id="WP_013433332.1">
    <property type="nucleotide sequence ID" value="NC_014721.1"/>
</dbReference>
<keyword evidence="2" id="KW-1185">Reference proteome</keyword>
<gene>
    <name evidence="1" type="ordered locus">Calkr_2146</name>
</gene>
<dbReference type="Proteomes" id="UP000009256">
    <property type="component" value="Chromosome"/>
</dbReference>
<reference evidence="1 2" key="2">
    <citation type="journal article" date="2011" name="J. Bacteriol.">
        <title>Complete genome sequences for the anaerobic, extremely thermophilic plant biomass-degrading bacteria Caldicellulosiruptor hydrothermalis, Caldicellulosiruptor kristjanssonii, Caldicellulosiruptor kronotskyensis, Caldicellulosiruptor owensenis, and Caldicellulosiruptor lactoaceticus.</title>
        <authorList>
            <person name="Blumer-Schuette S.E."/>
            <person name="Ozdemir I."/>
            <person name="Mistry D."/>
            <person name="Lucas S."/>
            <person name="Lapidus A."/>
            <person name="Cheng J.F."/>
            <person name="Goodwin L.A."/>
            <person name="Pitluck S."/>
            <person name="Land M.L."/>
            <person name="Hauser L.J."/>
            <person name="Woyke T."/>
            <person name="Mikhailova N."/>
            <person name="Pati A."/>
            <person name="Kyrpides N.C."/>
            <person name="Ivanova N."/>
            <person name="Detter J.C."/>
            <person name="Walston-Davenport K."/>
            <person name="Han S."/>
            <person name="Adams M.W."/>
            <person name="Kelly R.M."/>
        </authorList>
    </citation>
    <scope>NUCLEOTIDE SEQUENCE [LARGE SCALE GENOMIC DNA]</scope>
    <source>
        <strain evidence="2">ATCC 700853 / DSM 12137 / I77R1B</strain>
    </source>
</reference>
<dbReference type="KEGG" id="cki:Calkr_2146"/>
<evidence type="ECO:0000313" key="2">
    <source>
        <dbReference type="Proteomes" id="UP000009256"/>
    </source>
</evidence>
<organism evidence="1 2">
    <name type="scientific">Caldicellulosiruptor acetigenus (strain ATCC 700853 / DSM 12137 / I77R1B)</name>
    <name type="common">Caldicellulosiruptor kristjanssonii</name>
    <dbReference type="NCBI Taxonomy" id="632335"/>
    <lineage>
        <taxon>Bacteria</taxon>
        <taxon>Bacillati</taxon>
        <taxon>Bacillota</taxon>
        <taxon>Bacillota incertae sedis</taxon>
        <taxon>Caldicellulosiruptorales</taxon>
        <taxon>Caldicellulosiruptoraceae</taxon>
        <taxon>Caldicellulosiruptor</taxon>
    </lineage>
</organism>
<dbReference type="AlphaFoldDB" id="E4S5V1"/>
<evidence type="ECO:0000313" key="1">
    <source>
        <dbReference type="EMBL" id="ADQ41611.1"/>
    </source>
</evidence>
<reference key="1">
    <citation type="submission" date="2010-11" db="EMBL/GenBank/DDBJ databases">
        <title>Complete sequence of chromosome of Caldicellulosiruptor kristjanssonii 177R1B.</title>
        <authorList>
            <consortium name="US DOE Joint Genome Institute"/>
            <person name="Lucas S."/>
            <person name="Copeland A."/>
            <person name="Lapidus A."/>
            <person name="Cheng J.-F."/>
            <person name="Bruce D."/>
            <person name="Goodwin L."/>
            <person name="Pitluck S."/>
            <person name="Davenport K."/>
            <person name="Detter J.C."/>
            <person name="Han C."/>
            <person name="Tapia R."/>
            <person name="Land M."/>
            <person name="Hauser L."/>
            <person name="Jeffries C."/>
            <person name="Kyrpides N."/>
            <person name="Ivanova N."/>
            <person name="Mikhailova N."/>
            <person name="Blumer-Schuette S.E."/>
            <person name="Kelly R.M."/>
            <person name="Woyke T."/>
        </authorList>
    </citation>
    <scope>NUCLEOTIDE SEQUENCE</scope>
    <source>
        <strain>177R1B</strain>
    </source>
</reference>
<dbReference type="STRING" id="632335.Calkr_2146"/>
<proteinExistence type="predicted"/>
<protein>
    <submittedName>
        <fullName evidence="1">Uncharacterized protein</fullName>
    </submittedName>
</protein>
<dbReference type="HOGENOM" id="CLU_1599667_0_0_9"/>
<accession>E4S5V1</accession>
<name>E4S5V1_CALA7</name>
<sequence length="169" mass="19393">MNREKSLNLILERIWLRPFNPVYEYKDILTNGHFAVFTSVVPDDIKKKFHTTVIYEEAEARRYENILNKVLEAKATFKDKSVVHFIPSGVLKNGDEGEEIVCMFYKKKMGEEPQVATYSQLYYEFITTVLGCDLYHDIGENHAYIVCGDTREVAGLLMPVVPSCCLIGD</sequence>